<proteinExistence type="predicted"/>
<comment type="caution">
    <text evidence="1">The sequence shown here is derived from an EMBL/GenBank/DDBJ whole genome shotgun (WGS) entry which is preliminary data.</text>
</comment>
<evidence type="ECO:0000313" key="1">
    <source>
        <dbReference type="EMBL" id="KAI3701819.1"/>
    </source>
</evidence>
<organism evidence="1 2">
    <name type="scientific">Arctium lappa</name>
    <name type="common">Greater burdock</name>
    <name type="synonym">Lappa major</name>
    <dbReference type="NCBI Taxonomy" id="4217"/>
    <lineage>
        <taxon>Eukaryota</taxon>
        <taxon>Viridiplantae</taxon>
        <taxon>Streptophyta</taxon>
        <taxon>Embryophyta</taxon>
        <taxon>Tracheophyta</taxon>
        <taxon>Spermatophyta</taxon>
        <taxon>Magnoliopsida</taxon>
        <taxon>eudicotyledons</taxon>
        <taxon>Gunneridae</taxon>
        <taxon>Pentapetalae</taxon>
        <taxon>asterids</taxon>
        <taxon>campanulids</taxon>
        <taxon>Asterales</taxon>
        <taxon>Asteraceae</taxon>
        <taxon>Carduoideae</taxon>
        <taxon>Cardueae</taxon>
        <taxon>Arctiinae</taxon>
        <taxon>Arctium</taxon>
    </lineage>
</organism>
<keyword evidence="2" id="KW-1185">Reference proteome</keyword>
<dbReference type="Proteomes" id="UP001055879">
    <property type="component" value="Linkage Group LG09"/>
</dbReference>
<evidence type="ECO:0000313" key="2">
    <source>
        <dbReference type="Proteomes" id="UP001055879"/>
    </source>
</evidence>
<protein>
    <submittedName>
        <fullName evidence="1">Uncharacterized protein</fullName>
    </submittedName>
</protein>
<accession>A0ACB8ZV04</accession>
<reference evidence="1 2" key="2">
    <citation type="journal article" date="2022" name="Mol. Ecol. Resour.">
        <title>The genomes of chicory, endive, great burdock and yacon provide insights into Asteraceae paleo-polyploidization history and plant inulin production.</title>
        <authorList>
            <person name="Fan W."/>
            <person name="Wang S."/>
            <person name="Wang H."/>
            <person name="Wang A."/>
            <person name="Jiang F."/>
            <person name="Liu H."/>
            <person name="Zhao H."/>
            <person name="Xu D."/>
            <person name="Zhang Y."/>
        </authorList>
    </citation>
    <scope>NUCLEOTIDE SEQUENCE [LARGE SCALE GENOMIC DNA]</scope>
    <source>
        <strain evidence="2">cv. Niubang</strain>
        <tissue evidence="1">Leaf</tissue>
    </source>
</reference>
<dbReference type="EMBL" id="CM042055">
    <property type="protein sequence ID" value="KAI3701819.1"/>
    <property type="molecule type" value="Genomic_DNA"/>
</dbReference>
<gene>
    <name evidence="1" type="ORF">L6452_27184</name>
</gene>
<name>A0ACB8ZV04_ARCLA</name>
<reference evidence="2" key="1">
    <citation type="journal article" date="2022" name="Mol. Ecol. Resour.">
        <title>The genomes of chicory, endive, great burdock and yacon provide insights into Asteraceae palaeo-polyploidization history and plant inulin production.</title>
        <authorList>
            <person name="Fan W."/>
            <person name="Wang S."/>
            <person name="Wang H."/>
            <person name="Wang A."/>
            <person name="Jiang F."/>
            <person name="Liu H."/>
            <person name="Zhao H."/>
            <person name="Xu D."/>
            <person name="Zhang Y."/>
        </authorList>
    </citation>
    <scope>NUCLEOTIDE SEQUENCE [LARGE SCALE GENOMIC DNA]</scope>
    <source>
        <strain evidence="2">cv. Niubang</strain>
    </source>
</reference>
<sequence>MEKYSHESIDFICFKFVHGFIEKSGELKVEVVDTNVCISVNNTFVMKAWKADLKIGEEVLLLSNGNGEFTRAIGCELDLSNKPTGLGVGTTRYVTLVKYGVVKILNLRLHGKE</sequence>